<name>S8AJL4_DACHA</name>
<accession>S8AJL4</accession>
<keyword evidence="2" id="KW-0509">mRNA transport</keyword>
<feature type="compositionally biased region" description="Basic and acidic residues" evidence="4">
    <location>
        <begin position="927"/>
        <end position="949"/>
    </location>
</feature>
<feature type="compositionally biased region" description="Low complexity" evidence="4">
    <location>
        <begin position="1084"/>
        <end position="1095"/>
    </location>
</feature>
<reference evidence="6" key="2">
    <citation type="submission" date="2013-04" db="EMBL/GenBank/DDBJ databases">
        <title>Genomic mechanisms accounting for the adaptation to parasitism in nematode-trapping fungi.</title>
        <authorList>
            <person name="Ahren D.G."/>
        </authorList>
    </citation>
    <scope>NUCLEOTIDE SEQUENCE [LARGE SCALE GENOMIC DNA]</scope>
    <source>
        <strain evidence="6">CBS 200.50</strain>
    </source>
</reference>
<feature type="compositionally biased region" description="Polar residues" evidence="4">
    <location>
        <begin position="1004"/>
        <end position="1015"/>
    </location>
</feature>
<dbReference type="OMA" id="NRKRSEM"/>
<keyword evidence="6" id="KW-1185">Reference proteome</keyword>
<feature type="compositionally biased region" description="Basic and acidic residues" evidence="4">
    <location>
        <begin position="887"/>
        <end position="899"/>
    </location>
</feature>
<comment type="subcellular location">
    <subcellularLocation>
        <location evidence="1">Nucleus</location>
        <location evidence="1">Nuclear pore complex</location>
    </subcellularLocation>
</comment>
<evidence type="ECO:0000256" key="4">
    <source>
        <dbReference type="SAM" id="MobiDB-lite"/>
    </source>
</evidence>
<keyword evidence="2" id="KW-0906">Nuclear pore complex</keyword>
<dbReference type="GO" id="GO:0005643">
    <property type="term" value="C:nuclear pore"/>
    <property type="evidence" value="ECO:0007669"/>
    <property type="project" value="UniProtKB-SubCell"/>
</dbReference>
<gene>
    <name evidence="5" type="ORF">H072_4784</name>
</gene>
<feature type="region of interest" description="Disordered" evidence="4">
    <location>
        <begin position="1151"/>
        <end position="1180"/>
    </location>
</feature>
<keyword evidence="2" id="KW-0811">Translocation</keyword>
<organism evidence="5 6">
    <name type="scientific">Dactylellina haptotyla (strain CBS 200.50)</name>
    <name type="common">Nematode-trapping fungus</name>
    <name type="synonym">Monacrosporium haptotylum</name>
    <dbReference type="NCBI Taxonomy" id="1284197"/>
    <lineage>
        <taxon>Eukaryota</taxon>
        <taxon>Fungi</taxon>
        <taxon>Dikarya</taxon>
        <taxon>Ascomycota</taxon>
        <taxon>Pezizomycotina</taxon>
        <taxon>Orbiliomycetes</taxon>
        <taxon>Orbiliales</taxon>
        <taxon>Orbiliaceae</taxon>
        <taxon>Dactylellina</taxon>
    </lineage>
</organism>
<evidence type="ECO:0000256" key="1">
    <source>
        <dbReference type="ARBA" id="ARBA00004567"/>
    </source>
</evidence>
<dbReference type="STRING" id="1284197.S8AJL4"/>
<evidence type="ECO:0000313" key="6">
    <source>
        <dbReference type="Proteomes" id="UP000015100"/>
    </source>
</evidence>
<evidence type="ECO:0000313" key="5">
    <source>
        <dbReference type="EMBL" id="EPS41311.1"/>
    </source>
</evidence>
<evidence type="ECO:0000256" key="3">
    <source>
        <dbReference type="SAM" id="Coils"/>
    </source>
</evidence>
<keyword evidence="2" id="KW-0653">Protein transport</keyword>
<keyword evidence="2" id="KW-0539">Nucleus</keyword>
<feature type="region of interest" description="Disordered" evidence="4">
    <location>
        <begin position="1517"/>
        <end position="1546"/>
    </location>
</feature>
<dbReference type="Pfam" id="PF13634">
    <property type="entry name" value="Nucleoporin_FG"/>
    <property type="match status" value="3"/>
</dbReference>
<dbReference type="HOGENOM" id="CLU_251843_0_0_1"/>
<protein>
    <submittedName>
        <fullName evidence="5">Uncharacterized protein</fullName>
    </submittedName>
</protein>
<dbReference type="eggNOG" id="KOG0845">
    <property type="taxonomic scope" value="Eukaryota"/>
</dbReference>
<feature type="region of interest" description="Disordered" evidence="4">
    <location>
        <begin position="200"/>
        <end position="219"/>
    </location>
</feature>
<evidence type="ECO:0000256" key="2">
    <source>
        <dbReference type="ARBA" id="ARBA00023132"/>
    </source>
</evidence>
<feature type="region of interest" description="Disordered" evidence="4">
    <location>
        <begin position="854"/>
        <end position="1120"/>
    </location>
</feature>
<feature type="compositionally biased region" description="Pro residues" evidence="4">
    <location>
        <begin position="1527"/>
        <end position="1536"/>
    </location>
</feature>
<feature type="compositionally biased region" description="Polar residues" evidence="4">
    <location>
        <begin position="953"/>
        <end position="966"/>
    </location>
</feature>
<sequence>MASSSSRPAQWSGPGPIRSTPRNKTLADIAKANSSPMLNNNTARAISNARREAASLGITKTRKGWLESIAGYLRPVKQTISNALFRATPQTPSDSLWKYIKTTTMSYLGFQPPRKLQSMLDERLWIEHRQREQEEREKRARELEASREAEERRQAQLAAQVQELGKSLETIAENQPVDMGKQWVQELSAGLHPRSKLAANVAPTKKSSKKVREEKENSASLANLMTPRPTQPTMFLKKPQQNFKDQFQANFKSDPSKDQEKLEFLQKFTGWSLNRIRHQFKIYQRFPNLENNYDFKKNHTADIVKLAEILCDRGFLKRQHISTRLTFEPIWGRTTYDDEEHTRNMPKVYVPKGQLEPEVSYRPREFSMPERVKMMEETCYEPVRSEWRKQTIYDLEFVTPSDPRLAIYEKEIFDVDFEVSRDDPRIRHLWSLAPSVRVYRPDVEKNTTAYTRLCYKQLLANRDYWYWQLTQEIENRDRALAKVFRHFDLNRKRSEMKWNEYQRVYLVQKDASPEPEEVEETVAEEFISQEPIIVEEYDLIIEDEEEEPISDDELAQRALPDFTISRTYLPNATAKTREQYGPMKRLPPQKRKRPSTPYRKASGVSAKAWANPEADLSDEDNFPSRPPQAARNTYPMSGAEYQGSRLAKAFGSDEKSSTFAAYKKLHAQKKKVTFAQGHTETIFRPYEEESPTPSRSVSPEDMRAAKKLKASNGGSINRAPSALRGVKKPAVPVHNLHAASSPNGKVPRTLTRPAQIGEGSSNPLKRSYQASLAELPREWRSKPGCFSAWDEDAQDAGVFYEIDIEDGRLPKGVGTWEIELDQTRGPKRIRIMRQNGSEQDFAVWDLDGKLQPLDWAPADIDDDSSEVSEPPAKKAQKSTSGQVKPLVEQKEESYMDKGKGKSVTFEESPKEIAPQPKSDFQITYDAYLKEYEKEQKKEAEERAQTEQKAPESSAASGSIENNTLSTPKPRKLRRSASDMRSIDIDPSFPIFNPFVTESPGAKSGLSQTSSKTNNPLPSPPLSGDDENSGKEDVLPGSKAKARLTGLFDPVQSQKTPFTVVEDTTAHESKAAEKPAESFQSDTTAPSSQESEAEASNVLKPVVNDATLPRQGSSSDVPKAQSLLPSAPIISTTPATPSAAITAAEIGMFGAVKPSPSEKRGLDEDSGMDIDNTPLSAKRTRSPKEFGLVTNASTSMVESFKPVIPTSFDFGGMSSKPLFGAANNAVVANASAPTSAPFLFGAPATSKPADEPFKFGAGTSNTTSGSMNNLFQFGGASTAAPSIFGATATEKPAEAPFVFGANKPAEKPTDATFLFGASKPAEKPADAPFVFGGKATATPVSSGMFGAPATAAPSIFGTSTAAPSIFGESTAAPSALFGTSTAAPSALFGTSTAAAPSIFGASTSAPSTNMFGATSTNPPTSTGLFGAVSGVTAAPSFGSAPATQSFGFGAPATSAPSFGGNNTNTATSSASFTFGSTATSQPMQFGAELNKPTAASFTSGFTFGSGAGAESPAPNGMFGFGATSNAPSPAPTGPTAPPMFGASNPGTPTPQAAGGSFGGDMFGFQPQQTNTFGRTIKTAVSRKAGSVRGRR</sequence>
<dbReference type="Proteomes" id="UP000015100">
    <property type="component" value="Unassembled WGS sequence"/>
</dbReference>
<dbReference type="InterPro" id="IPR025574">
    <property type="entry name" value="Nucleoporin_FG_rpt"/>
</dbReference>
<comment type="caution">
    <text evidence="5">The sequence shown here is derived from an EMBL/GenBank/DDBJ whole genome shotgun (WGS) entry which is preliminary data.</text>
</comment>
<dbReference type="EMBL" id="AQGS01000254">
    <property type="protein sequence ID" value="EPS41311.1"/>
    <property type="molecule type" value="Genomic_DNA"/>
</dbReference>
<keyword evidence="3" id="KW-0175">Coiled coil</keyword>
<feature type="coiled-coil region" evidence="3">
    <location>
        <begin position="126"/>
        <end position="160"/>
    </location>
</feature>
<keyword evidence="2" id="KW-0813">Transport</keyword>
<feature type="region of interest" description="Disordered" evidence="4">
    <location>
        <begin position="1"/>
        <end position="23"/>
    </location>
</feature>
<dbReference type="OrthoDB" id="5335638at2759"/>
<proteinExistence type="predicted"/>
<feature type="compositionally biased region" description="Basic and acidic residues" evidence="4">
    <location>
        <begin position="1063"/>
        <end position="1075"/>
    </location>
</feature>
<feature type="region of interest" description="Disordered" evidence="4">
    <location>
        <begin position="570"/>
        <end position="635"/>
    </location>
</feature>
<reference evidence="5 6" key="1">
    <citation type="journal article" date="2013" name="PLoS Genet.">
        <title>Genomic mechanisms accounting for the adaptation to parasitism in nematode-trapping fungi.</title>
        <authorList>
            <person name="Meerupati T."/>
            <person name="Andersson K.M."/>
            <person name="Friman E."/>
            <person name="Kumar D."/>
            <person name="Tunlid A."/>
            <person name="Ahren D."/>
        </authorList>
    </citation>
    <scope>NUCLEOTIDE SEQUENCE [LARGE SCALE GENOMIC DNA]</scope>
    <source>
        <strain evidence="5 6">CBS 200.50</strain>
    </source>
</reference>